<dbReference type="Pfam" id="PF13038">
    <property type="entry name" value="DUF3899"/>
    <property type="match status" value="1"/>
</dbReference>
<feature type="domain" description="DUF3899" evidence="2">
    <location>
        <begin position="34"/>
        <end position="114"/>
    </location>
</feature>
<keyword evidence="1" id="KW-1133">Transmembrane helix</keyword>
<dbReference type="InterPro" id="IPR025007">
    <property type="entry name" value="DUF3899"/>
</dbReference>
<dbReference type="Proteomes" id="UP000294937">
    <property type="component" value="Unassembled WGS sequence"/>
</dbReference>
<comment type="caution">
    <text evidence="3">The sequence shown here is derived from an EMBL/GenBank/DDBJ whole genome shotgun (WGS) entry which is preliminary data.</text>
</comment>
<dbReference type="EMBL" id="SMAG01000001">
    <property type="protein sequence ID" value="TCS96913.1"/>
    <property type="molecule type" value="Genomic_DNA"/>
</dbReference>
<keyword evidence="1" id="KW-0812">Transmembrane</keyword>
<accession>A0A4R3LAM8</accession>
<feature type="transmembrane region" description="Helical" evidence="1">
    <location>
        <begin position="101"/>
        <end position="120"/>
    </location>
</feature>
<evidence type="ECO:0000313" key="3">
    <source>
        <dbReference type="EMBL" id="TCS96913.1"/>
    </source>
</evidence>
<dbReference type="OrthoDB" id="2989943at2"/>
<keyword evidence="4" id="KW-1185">Reference proteome</keyword>
<keyword evidence="1" id="KW-0472">Membrane</keyword>
<dbReference type="RefSeq" id="WP_131923289.1">
    <property type="nucleotide sequence ID" value="NZ_SMAG01000001.1"/>
</dbReference>
<evidence type="ECO:0000259" key="2">
    <source>
        <dbReference type="Pfam" id="PF13038"/>
    </source>
</evidence>
<name>A0A4R3LAM8_9BACL</name>
<proteinExistence type="predicted"/>
<organism evidence="3 4">
    <name type="scientific">Hazenella coriacea</name>
    <dbReference type="NCBI Taxonomy" id="1179467"/>
    <lineage>
        <taxon>Bacteria</taxon>
        <taxon>Bacillati</taxon>
        <taxon>Bacillota</taxon>
        <taxon>Bacilli</taxon>
        <taxon>Bacillales</taxon>
        <taxon>Thermoactinomycetaceae</taxon>
        <taxon>Hazenella</taxon>
    </lineage>
</organism>
<dbReference type="AlphaFoldDB" id="A0A4R3LAM8"/>
<sequence>MSLLYKLIGIILANLTLSFGITFFASGMNPFDWSNQVFIIGGLQLVIAGSIYVIQGGFFENFTAGYKKLIKPGQVHSSDELFNDDEDQFDKKKLAQILKQVKWVTFISGLVLSLSAFIIYS</sequence>
<feature type="transmembrane region" description="Helical" evidence="1">
    <location>
        <begin position="7"/>
        <end position="25"/>
    </location>
</feature>
<gene>
    <name evidence="3" type="ORF">EDD58_101560</name>
</gene>
<evidence type="ECO:0000313" key="4">
    <source>
        <dbReference type="Proteomes" id="UP000294937"/>
    </source>
</evidence>
<protein>
    <submittedName>
        <fullName evidence="3">Uncharacterized protein DUF3899</fullName>
    </submittedName>
</protein>
<feature type="transmembrane region" description="Helical" evidence="1">
    <location>
        <begin position="37"/>
        <end position="59"/>
    </location>
</feature>
<evidence type="ECO:0000256" key="1">
    <source>
        <dbReference type="SAM" id="Phobius"/>
    </source>
</evidence>
<reference evidence="3 4" key="1">
    <citation type="submission" date="2019-03" db="EMBL/GenBank/DDBJ databases">
        <title>Genomic Encyclopedia of Type Strains, Phase IV (KMG-IV): sequencing the most valuable type-strain genomes for metagenomic binning, comparative biology and taxonomic classification.</title>
        <authorList>
            <person name="Goeker M."/>
        </authorList>
    </citation>
    <scope>NUCLEOTIDE SEQUENCE [LARGE SCALE GENOMIC DNA]</scope>
    <source>
        <strain evidence="3 4">DSM 45707</strain>
    </source>
</reference>